<gene>
    <name evidence="3" type="ORF">BUW47_02165</name>
</gene>
<reference evidence="3 4" key="1">
    <citation type="submission" date="2016-12" db="EMBL/GenBank/DDBJ databases">
        <title>Complete Genome Sequence of Lactobacillus fermentum Strain SNUV175, a Probiotic for Treatment of Bacterial Vaginosis.</title>
        <authorList>
            <person name="Lee S."/>
            <person name="You H.J."/>
            <person name="Kwon B."/>
            <person name="Ko G."/>
        </authorList>
    </citation>
    <scope>NUCLEOTIDE SEQUENCE [LARGE SCALE GENOMIC DNA]</scope>
    <source>
        <strain evidence="3 4">SNUV175</strain>
    </source>
</reference>
<feature type="transmembrane region" description="Helical" evidence="2">
    <location>
        <begin position="102"/>
        <end position="125"/>
    </location>
</feature>
<organism evidence="3 4">
    <name type="scientific">Limosilactobacillus fermentum</name>
    <name type="common">Lactobacillus fermentum</name>
    <dbReference type="NCBI Taxonomy" id="1613"/>
    <lineage>
        <taxon>Bacteria</taxon>
        <taxon>Bacillati</taxon>
        <taxon>Bacillota</taxon>
        <taxon>Bacilli</taxon>
        <taxon>Lactobacillales</taxon>
        <taxon>Lactobacillaceae</taxon>
        <taxon>Limosilactobacillus</taxon>
    </lineage>
</organism>
<dbReference type="EMBL" id="CP019030">
    <property type="protein sequence ID" value="APU45320.1"/>
    <property type="molecule type" value="Genomic_DNA"/>
</dbReference>
<feature type="compositionally biased region" description="Polar residues" evidence="1">
    <location>
        <begin position="10"/>
        <end position="31"/>
    </location>
</feature>
<dbReference type="RefSeq" id="WP_075667156.1">
    <property type="nucleotide sequence ID" value="NZ_CP019030.1"/>
</dbReference>
<evidence type="ECO:0000256" key="1">
    <source>
        <dbReference type="SAM" id="MobiDB-lite"/>
    </source>
</evidence>
<protein>
    <submittedName>
        <fullName evidence="3">Uncharacterized protein</fullName>
    </submittedName>
</protein>
<evidence type="ECO:0000313" key="3">
    <source>
        <dbReference type="EMBL" id="APU45320.1"/>
    </source>
</evidence>
<dbReference type="Proteomes" id="UP000185427">
    <property type="component" value="Chromosome"/>
</dbReference>
<feature type="compositionally biased region" description="Basic and acidic residues" evidence="1">
    <location>
        <begin position="32"/>
        <end position="42"/>
    </location>
</feature>
<feature type="region of interest" description="Disordered" evidence="1">
    <location>
        <begin position="1"/>
        <end position="42"/>
    </location>
</feature>
<keyword evidence="2" id="KW-0812">Transmembrane</keyword>
<keyword evidence="2" id="KW-0472">Membrane</keyword>
<dbReference type="Gene3D" id="3.90.20.10">
    <property type="match status" value="1"/>
</dbReference>
<proteinExistence type="predicted"/>
<name>A0A1L7GTD5_LIMFE</name>
<dbReference type="AlphaFoldDB" id="A0A1L7GTD5"/>
<accession>A0A1L7GTD5</accession>
<sequence length="126" mass="14456">MNEQHKIISMNKSQPGKRSGSSLDISYSSHDNNGRGDGKMNDKFVTHTELELSNEKLLRHIDEHFKQVDDHFNQLENKMDANKADTDLKFEQVNTKFEEQKVWLYGTAIGIVTATCTIVGFLIHYL</sequence>
<evidence type="ECO:0000313" key="4">
    <source>
        <dbReference type="Proteomes" id="UP000185427"/>
    </source>
</evidence>
<dbReference type="OrthoDB" id="2328984at2"/>
<evidence type="ECO:0000256" key="2">
    <source>
        <dbReference type="SAM" id="Phobius"/>
    </source>
</evidence>
<keyword evidence="2" id="KW-1133">Transmembrane helix</keyword>